<dbReference type="Gene3D" id="3.40.50.300">
    <property type="entry name" value="P-loop containing nucleotide triphosphate hydrolases"/>
    <property type="match status" value="3"/>
</dbReference>
<proteinExistence type="inferred from homology"/>
<dbReference type="Pfam" id="PF02758">
    <property type="entry name" value="PYRIN"/>
    <property type="match status" value="1"/>
</dbReference>
<evidence type="ECO:0000256" key="1">
    <source>
        <dbReference type="ARBA" id="ARBA00008535"/>
    </source>
</evidence>
<feature type="domain" description="Pyrin" evidence="5">
    <location>
        <begin position="1"/>
        <end position="85"/>
    </location>
</feature>
<dbReference type="EMBL" id="JAFHDT010000025">
    <property type="protein sequence ID" value="KAI7791568.1"/>
    <property type="molecule type" value="Genomic_DNA"/>
</dbReference>
<reference evidence="7" key="1">
    <citation type="submission" date="2021-02" db="EMBL/GenBank/DDBJ databases">
        <title>Comparative genomics reveals that relaxation of natural selection precedes convergent phenotypic evolution of cavefish.</title>
        <authorList>
            <person name="Peng Z."/>
        </authorList>
    </citation>
    <scope>NUCLEOTIDE SEQUENCE</scope>
    <source>
        <tissue evidence="7">Muscle</tissue>
    </source>
</reference>
<feature type="coiled-coil region" evidence="4">
    <location>
        <begin position="679"/>
        <end position="717"/>
    </location>
</feature>
<dbReference type="InterPro" id="IPR011029">
    <property type="entry name" value="DEATH-like_dom_sf"/>
</dbReference>
<keyword evidence="3" id="KW-0342">GTP-binding</keyword>
<dbReference type="OrthoDB" id="8954335at2759"/>
<dbReference type="SMART" id="SM01289">
    <property type="entry name" value="PYRIN"/>
    <property type="match status" value="1"/>
</dbReference>
<evidence type="ECO:0000256" key="4">
    <source>
        <dbReference type="SAM" id="Coils"/>
    </source>
</evidence>
<organism evidence="7 8">
    <name type="scientific">Triplophysa rosa</name>
    <name type="common">Cave loach</name>
    <dbReference type="NCBI Taxonomy" id="992332"/>
    <lineage>
        <taxon>Eukaryota</taxon>
        <taxon>Metazoa</taxon>
        <taxon>Chordata</taxon>
        <taxon>Craniata</taxon>
        <taxon>Vertebrata</taxon>
        <taxon>Euteleostomi</taxon>
        <taxon>Actinopterygii</taxon>
        <taxon>Neopterygii</taxon>
        <taxon>Teleostei</taxon>
        <taxon>Ostariophysi</taxon>
        <taxon>Cypriniformes</taxon>
        <taxon>Nemacheilidae</taxon>
        <taxon>Triplophysa</taxon>
    </lineage>
</organism>
<evidence type="ECO:0000259" key="5">
    <source>
        <dbReference type="PROSITE" id="PS50824"/>
    </source>
</evidence>
<dbReference type="FunFam" id="3.40.50.300:FF:000366">
    <property type="entry name" value="GTPase, IMAP family member 2"/>
    <property type="match status" value="1"/>
</dbReference>
<evidence type="ECO:0000313" key="7">
    <source>
        <dbReference type="EMBL" id="KAI7791568.1"/>
    </source>
</evidence>
<dbReference type="PROSITE" id="PS51720">
    <property type="entry name" value="G_AIG1"/>
    <property type="match status" value="1"/>
</dbReference>
<name>A0A9W7WB34_TRIRA</name>
<keyword evidence="8" id="KW-1185">Reference proteome</keyword>
<comment type="caution">
    <text evidence="7">The sequence shown here is derived from an EMBL/GenBank/DDBJ whole genome shotgun (WGS) entry which is preliminary data.</text>
</comment>
<dbReference type="InterPro" id="IPR004020">
    <property type="entry name" value="DAPIN"/>
</dbReference>
<gene>
    <name evidence="7" type="ORF">IRJ41_025913</name>
</gene>
<keyword evidence="2" id="KW-0547">Nucleotide-binding</keyword>
<evidence type="ECO:0000259" key="6">
    <source>
        <dbReference type="PROSITE" id="PS51720"/>
    </source>
</evidence>
<dbReference type="InterPro" id="IPR027417">
    <property type="entry name" value="P-loop_NTPase"/>
</dbReference>
<evidence type="ECO:0000313" key="8">
    <source>
        <dbReference type="Proteomes" id="UP001059041"/>
    </source>
</evidence>
<dbReference type="PANTHER" id="PTHR10903:SF170">
    <property type="entry name" value="GTPASE IMAP FAMILY MEMBER 7"/>
    <property type="match status" value="1"/>
</dbReference>
<comment type="similarity">
    <text evidence="1">Belongs to the TRAFAC class TrmE-Era-EngA-EngB-Septin-like GTPase superfamily. AIG1/Toc34/Toc159-like paraseptin GTPase family. IAN subfamily.</text>
</comment>
<keyword evidence="4" id="KW-0175">Coiled coil</keyword>
<dbReference type="AlphaFoldDB" id="A0A9W7WB34"/>
<dbReference type="SUPFAM" id="SSF47986">
    <property type="entry name" value="DEATH domain"/>
    <property type="match status" value="1"/>
</dbReference>
<dbReference type="GO" id="GO:0005525">
    <property type="term" value="F:GTP binding"/>
    <property type="evidence" value="ECO:0007669"/>
    <property type="project" value="UniProtKB-KW"/>
</dbReference>
<dbReference type="Pfam" id="PF04548">
    <property type="entry name" value="AIG1"/>
    <property type="match status" value="3"/>
</dbReference>
<dbReference type="CDD" id="cd01852">
    <property type="entry name" value="AIG1"/>
    <property type="match status" value="1"/>
</dbReference>
<dbReference type="PANTHER" id="PTHR10903">
    <property type="entry name" value="GTPASE, IMAP FAMILY MEMBER-RELATED"/>
    <property type="match status" value="1"/>
</dbReference>
<accession>A0A9W7WB34</accession>
<dbReference type="SUPFAM" id="SSF52540">
    <property type="entry name" value="P-loop containing nucleoside triphosphate hydrolases"/>
    <property type="match status" value="1"/>
</dbReference>
<dbReference type="Proteomes" id="UP001059041">
    <property type="component" value="Linkage Group LG25"/>
</dbReference>
<dbReference type="InterPro" id="IPR006703">
    <property type="entry name" value="G_AIG1"/>
</dbReference>
<dbReference type="Gene3D" id="1.10.533.10">
    <property type="entry name" value="Death Domain, Fas"/>
    <property type="match status" value="1"/>
</dbReference>
<evidence type="ECO:0000256" key="2">
    <source>
        <dbReference type="ARBA" id="ARBA00022741"/>
    </source>
</evidence>
<evidence type="ECO:0000256" key="3">
    <source>
        <dbReference type="ARBA" id="ARBA00023134"/>
    </source>
</evidence>
<dbReference type="PROSITE" id="PS50824">
    <property type="entry name" value="DAPIN"/>
    <property type="match status" value="1"/>
</dbReference>
<sequence>MAHASHLLVDSLNELLKDQMKTFRWHLRTDYGIPASELEKANVLDTVDKMVARFTEEKAVNNSVDILKKMGQNQLAKNLENKHKEMRIVLLGEDAYAINRVGNFLLGSSVFESEFSPDYRSERVRGKHMTLINCPHLLQPNLSPRHITQTLRECVYLSDPGPLAIMLIFKHDDERSREDQERVEMILNSFSDSVYEHVLVMTTHDSNRGHQTVNKNIQQCIEKCLNRHFRLETNSSLAELMEKLQSIIQMNSRRYLICEQSLTMMKQAEERDVVKLNVVVCGSETSLRDRRLKSSILKLMLKEGSRRSDCVMKIEMEVCGRLINLLELPALFNTSVSDEELMRQSLCCLSLCHPGVHVFLLIGPHHPLTDDRKVEMEEMHRIFSSRIKNHIMILIMQESEHTTAELDEVTQSVIKHYAERFHFFNPNARVSTLLERIEQMVEDNSGASFTTQTFLDERMKKMMKSKEMKRKIQPPENTDAVRIVLLGKTGVGKIATGNTILGREAFISDISQELVTKECQKETAEFNNRFITVIDTPGLFDTELSHEEIQREMINCISMILPGPHVFLLMVPLGRFTKEEATSVKIIQEMFGQTSRMYIMVLFTRGDNLKKKSIEECLGNPGSPLRNLVEECGNRYHVFNNIETEDRTQVSVLLEKIDHMVTANGGSYFSLNMFRDMEREKQNQLMKILIDRIEELIRDREEERERIKIMKEEETENDRVGRCSLS</sequence>
<protein>
    <submittedName>
        <fullName evidence="7">GTPase IMAP family member 8-like</fullName>
    </submittedName>
</protein>
<dbReference type="InterPro" id="IPR045058">
    <property type="entry name" value="GIMA/IAN/Toc"/>
</dbReference>
<feature type="domain" description="AIG1-type G" evidence="6">
    <location>
        <begin position="478"/>
        <end position="678"/>
    </location>
</feature>
<dbReference type="CDD" id="cd08321">
    <property type="entry name" value="Pyrin_ASC-like"/>
    <property type="match status" value="1"/>
</dbReference>